<keyword evidence="1" id="KW-0472">Membrane</keyword>
<proteinExistence type="predicted"/>
<name>A0A8H6DR00_COCSA</name>
<feature type="transmembrane region" description="Helical" evidence="1">
    <location>
        <begin position="168"/>
        <end position="190"/>
    </location>
</feature>
<keyword evidence="1" id="KW-0812">Transmembrane</keyword>
<gene>
    <name evidence="2" type="ORF">GGP41_007699</name>
</gene>
<reference evidence="2" key="1">
    <citation type="submission" date="2019-11" db="EMBL/GenBank/DDBJ databases">
        <title>Bipolaris sorokiniana Genome sequencing.</title>
        <authorList>
            <person name="Wang H."/>
        </authorList>
    </citation>
    <scope>NUCLEOTIDE SEQUENCE</scope>
</reference>
<feature type="transmembrane region" description="Helical" evidence="1">
    <location>
        <begin position="202"/>
        <end position="222"/>
    </location>
</feature>
<dbReference type="AlphaFoldDB" id="A0A8H6DR00"/>
<feature type="transmembrane region" description="Helical" evidence="1">
    <location>
        <begin position="242"/>
        <end position="262"/>
    </location>
</feature>
<accession>A0A8H6DR00</accession>
<feature type="transmembrane region" description="Helical" evidence="1">
    <location>
        <begin position="291"/>
        <end position="314"/>
    </location>
</feature>
<evidence type="ECO:0000313" key="2">
    <source>
        <dbReference type="EMBL" id="KAF5844593.1"/>
    </source>
</evidence>
<feature type="transmembrane region" description="Helical" evidence="1">
    <location>
        <begin position="17"/>
        <end position="35"/>
    </location>
</feature>
<dbReference type="Proteomes" id="UP000624244">
    <property type="component" value="Unassembled WGS sequence"/>
</dbReference>
<keyword evidence="1" id="KW-1133">Transmembrane helix</keyword>
<evidence type="ECO:0000256" key="1">
    <source>
        <dbReference type="SAM" id="Phobius"/>
    </source>
</evidence>
<comment type="caution">
    <text evidence="2">The sequence shown here is derived from an EMBL/GenBank/DDBJ whole genome shotgun (WGS) entry which is preliminary data.</text>
</comment>
<protein>
    <submittedName>
        <fullName evidence="2">Uncharacterized protein</fullName>
    </submittedName>
</protein>
<feature type="transmembrane region" description="Helical" evidence="1">
    <location>
        <begin position="123"/>
        <end position="148"/>
    </location>
</feature>
<dbReference type="EMBL" id="WNKQ01000022">
    <property type="protein sequence ID" value="KAF5844593.1"/>
    <property type="molecule type" value="Genomic_DNA"/>
</dbReference>
<evidence type="ECO:0000313" key="3">
    <source>
        <dbReference type="Proteomes" id="UP000624244"/>
    </source>
</evidence>
<feature type="transmembrane region" description="Helical" evidence="1">
    <location>
        <begin position="334"/>
        <end position="356"/>
    </location>
</feature>
<sequence>MAPPTAQHRRNGDGKVLFLYAILALIGLYTMRIVTSMTSNPVGFMDMFASRKLPDGTPLKTDYTGIKLIDTGLAFLVSAFVFGPLRSNEAYYWQQIHFLPQLAPLIAIMNVEACRDGNQGKWLTYTAIWAFFYQNVGGSFVITIWWMLFHYQTSPKSYYQTGCTVPLAYARVMLPAIVFLYIIPTIAIWYPADKSISTLQSVLAFWQFTPIFVNIPLWLVSLTSSLNTTNQKKNADVFHLRIMYAVLFFFSVAVHWYSIYGISVSEHPDANYARVFIPSTYTWSKDIPWGLLWIFQWDWIVIGIMYIIPSWVAACDVQRMKKGEASLENVFESILMIMTIAIGGGPGAALSAVWFWREGNLAAIEGASAVKKGQ</sequence>
<dbReference type="OMA" id="IMNVEAC"/>
<organism evidence="2 3">
    <name type="scientific">Cochliobolus sativus</name>
    <name type="common">Common root rot and spot blotch fungus</name>
    <name type="synonym">Bipolaris sorokiniana</name>
    <dbReference type="NCBI Taxonomy" id="45130"/>
    <lineage>
        <taxon>Eukaryota</taxon>
        <taxon>Fungi</taxon>
        <taxon>Dikarya</taxon>
        <taxon>Ascomycota</taxon>
        <taxon>Pezizomycotina</taxon>
        <taxon>Dothideomycetes</taxon>
        <taxon>Pleosporomycetidae</taxon>
        <taxon>Pleosporales</taxon>
        <taxon>Pleosporineae</taxon>
        <taxon>Pleosporaceae</taxon>
        <taxon>Bipolaris</taxon>
    </lineage>
</organism>